<feature type="domain" description="BTB" evidence="2">
    <location>
        <begin position="31"/>
        <end position="101"/>
    </location>
</feature>
<evidence type="ECO:0000256" key="1">
    <source>
        <dbReference type="ARBA" id="ARBA00023242"/>
    </source>
</evidence>
<organism evidence="3 4">
    <name type="scientific">Meganyctiphanes norvegica</name>
    <name type="common">Northern krill</name>
    <name type="synonym">Thysanopoda norvegica</name>
    <dbReference type="NCBI Taxonomy" id="48144"/>
    <lineage>
        <taxon>Eukaryota</taxon>
        <taxon>Metazoa</taxon>
        <taxon>Ecdysozoa</taxon>
        <taxon>Arthropoda</taxon>
        <taxon>Crustacea</taxon>
        <taxon>Multicrustacea</taxon>
        <taxon>Malacostraca</taxon>
        <taxon>Eumalacostraca</taxon>
        <taxon>Eucarida</taxon>
        <taxon>Euphausiacea</taxon>
        <taxon>Euphausiidae</taxon>
        <taxon>Meganyctiphanes</taxon>
    </lineage>
</organism>
<feature type="non-terminal residue" evidence="3">
    <location>
        <position position="154"/>
    </location>
</feature>
<dbReference type="Proteomes" id="UP001497623">
    <property type="component" value="Unassembled WGS sequence"/>
</dbReference>
<dbReference type="GO" id="GO:0005634">
    <property type="term" value="C:nucleus"/>
    <property type="evidence" value="ECO:0007669"/>
    <property type="project" value="TreeGrafter"/>
</dbReference>
<gene>
    <name evidence="3" type="ORF">MNOR_LOCUS34187</name>
</gene>
<dbReference type="PANTHER" id="PTHR23110">
    <property type="entry name" value="BTB DOMAIN TRANSCRIPTION FACTOR"/>
    <property type="match status" value="1"/>
</dbReference>
<dbReference type="AlphaFoldDB" id="A0AAV2S7Z6"/>
<reference evidence="3 4" key="1">
    <citation type="submission" date="2024-05" db="EMBL/GenBank/DDBJ databases">
        <authorList>
            <person name="Wallberg A."/>
        </authorList>
    </citation>
    <scope>NUCLEOTIDE SEQUENCE [LARGE SCALE GENOMIC DNA]</scope>
</reference>
<dbReference type="InterPro" id="IPR051095">
    <property type="entry name" value="Dros_DevTransReg"/>
</dbReference>
<dbReference type="GO" id="GO:0006357">
    <property type="term" value="P:regulation of transcription by RNA polymerase II"/>
    <property type="evidence" value="ECO:0007669"/>
    <property type="project" value="TreeGrafter"/>
</dbReference>
<dbReference type="SMART" id="SM00225">
    <property type="entry name" value="BTB"/>
    <property type="match status" value="1"/>
</dbReference>
<keyword evidence="4" id="KW-1185">Reference proteome</keyword>
<dbReference type="InterPro" id="IPR011333">
    <property type="entry name" value="SKP1/BTB/POZ_sf"/>
</dbReference>
<dbReference type="CDD" id="cd18315">
    <property type="entry name" value="BTB_POZ_BAB-like"/>
    <property type="match status" value="1"/>
</dbReference>
<dbReference type="InterPro" id="IPR000210">
    <property type="entry name" value="BTB/POZ_dom"/>
</dbReference>
<accession>A0AAV2S7Z6</accession>
<evidence type="ECO:0000259" key="2">
    <source>
        <dbReference type="PROSITE" id="PS50097"/>
    </source>
</evidence>
<keyword evidence="1" id="KW-0539">Nucleus</keyword>
<evidence type="ECO:0000313" key="4">
    <source>
        <dbReference type="Proteomes" id="UP001497623"/>
    </source>
</evidence>
<name>A0AAV2S7Z6_MEGNR</name>
<dbReference type="SUPFAM" id="SSF54695">
    <property type="entry name" value="POZ domain"/>
    <property type="match status" value="1"/>
</dbReference>
<dbReference type="Pfam" id="PF00651">
    <property type="entry name" value="BTB"/>
    <property type="match status" value="1"/>
</dbReference>
<protein>
    <recommendedName>
        <fullName evidence="2">BTB domain-containing protein</fullName>
    </recommendedName>
</protein>
<evidence type="ECO:0000313" key="3">
    <source>
        <dbReference type="EMBL" id="CAL4171687.1"/>
    </source>
</evidence>
<dbReference type="Gene3D" id="3.30.710.10">
    <property type="entry name" value="Potassium Channel Kv1.1, Chain A"/>
    <property type="match status" value="1"/>
</dbReference>
<dbReference type="EMBL" id="CAXKWB010051749">
    <property type="protein sequence ID" value="CAL4171687.1"/>
    <property type="molecule type" value="Genomic_DNA"/>
</dbReference>
<comment type="caution">
    <text evidence="3">The sequence shown here is derived from an EMBL/GenBank/DDBJ whole genome shotgun (WGS) entry which is preliminary data.</text>
</comment>
<proteinExistence type="predicted"/>
<dbReference type="PROSITE" id="PS50097">
    <property type="entry name" value="BTB"/>
    <property type="match status" value="1"/>
</dbReference>
<sequence length="154" mass="17904">MESGLLSLKWENHRVTFSEVLSTIRKKRQYCDATIACEGRFYKVHKMVMSACSDYLEHMFEETNLNNSVATHPVIVLQDIRCKHLEALLDYMYVGEVNVVQADLPSLIKAADCLRIKGLAVPDDRTVEKNDHYKNKNNYYDQNIKEENYDDNHS</sequence>
<dbReference type="PANTHER" id="PTHR23110:SF109">
    <property type="entry name" value="FI07618P-RELATED"/>
    <property type="match status" value="1"/>
</dbReference>